<proteinExistence type="predicted"/>
<dbReference type="EMBL" id="BTGU01000112">
    <property type="protein sequence ID" value="GMN61479.1"/>
    <property type="molecule type" value="Genomic_DNA"/>
</dbReference>
<name>A0AA88DTS7_FICCA</name>
<sequence>MFFESGTWGSRKQFGETWLTEGLTGSRWKVDGSGQPLRAQRMVQPRVPDPPRKGAERCCLLVAVPPS</sequence>
<comment type="caution">
    <text evidence="1">The sequence shown here is derived from an EMBL/GenBank/DDBJ whole genome shotgun (WGS) entry which is preliminary data.</text>
</comment>
<evidence type="ECO:0000313" key="2">
    <source>
        <dbReference type="Proteomes" id="UP001187192"/>
    </source>
</evidence>
<gene>
    <name evidence="1" type="ORF">TIFTF001_030572</name>
</gene>
<evidence type="ECO:0000313" key="1">
    <source>
        <dbReference type="EMBL" id="GMN61479.1"/>
    </source>
</evidence>
<dbReference type="AlphaFoldDB" id="A0AA88DTS7"/>
<protein>
    <submittedName>
        <fullName evidence="1">Uncharacterized protein</fullName>
    </submittedName>
</protein>
<dbReference type="Proteomes" id="UP001187192">
    <property type="component" value="Unassembled WGS sequence"/>
</dbReference>
<reference evidence="1" key="1">
    <citation type="submission" date="2023-07" db="EMBL/GenBank/DDBJ databases">
        <title>draft genome sequence of fig (Ficus carica).</title>
        <authorList>
            <person name="Takahashi T."/>
            <person name="Nishimura K."/>
        </authorList>
    </citation>
    <scope>NUCLEOTIDE SEQUENCE</scope>
</reference>
<keyword evidence="2" id="KW-1185">Reference proteome</keyword>
<organism evidence="1 2">
    <name type="scientific">Ficus carica</name>
    <name type="common">Common fig</name>
    <dbReference type="NCBI Taxonomy" id="3494"/>
    <lineage>
        <taxon>Eukaryota</taxon>
        <taxon>Viridiplantae</taxon>
        <taxon>Streptophyta</taxon>
        <taxon>Embryophyta</taxon>
        <taxon>Tracheophyta</taxon>
        <taxon>Spermatophyta</taxon>
        <taxon>Magnoliopsida</taxon>
        <taxon>eudicotyledons</taxon>
        <taxon>Gunneridae</taxon>
        <taxon>Pentapetalae</taxon>
        <taxon>rosids</taxon>
        <taxon>fabids</taxon>
        <taxon>Rosales</taxon>
        <taxon>Moraceae</taxon>
        <taxon>Ficeae</taxon>
        <taxon>Ficus</taxon>
    </lineage>
</organism>
<accession>A0AA88DTS7</accession>